<organism evidence="2 3">
    <name type="scientific">Eimeria tenella</name>
    <name type="common">Coccidian parasite</name>
    <dbReference type="NCBI Taxonomy" id="5802"/>
    <lineage>
        <taxon>Eukaryota</taxon>
        <taxon>Sar</taxon>
        <taxon>Alveolata</taxon>
        <taxon>Apicomplexa</taxon>
        <taxon>Conoidasida</taxon>
        <taxon>Coccidia</taxon>
        <taxon>Eucoccidiorida</taxon>
        <taxon>Eimeriorina</taxon>
        <taxon>Eimeriidae</taxon>
        <taxon>Eimeria</taxon>
    </lineage>
</organism>
<proteinExistence type="predicted"/>
<sequence length="288" mass="31452">MALGSQQGPTTYCETQADRDDAKGTSQSHDDFDSLLEPLHFSRQSKVSGEAEYACAKGDSKERPFVARIGEQLFSLAQLVQSIGVRAERQANEGSSESQSAPDPQTAHPLKYLPLAAGVLTCIWGWRVARSIERVVALRYSDIAYQIRRPDALTSRISAFKFLVLGGLVLPSSAVAFASWQSRMKPVEPAGLSKASEDMHTTSQELPSPRRLLLGDMLPVATQAELRRLAQSFHRGFSEFVEAVAPSKEKWAKWAAGARASHTTGLHNPSAWTSRIPTFTLPDSKAAD</sequence>
<dbReference type="OrthoDB" id="345965at2759"/>
<name>U6KP74_EIMTE</name>
<evidence type="ECO:0000256" key="1">
    <source>
        <dbReference type="SAM" id="MobiDB-lite"/>
    </source>
</evidence>
<dbReference type="GeneID" id="25254074"/>
<feature type="compositionally biased region" description="Basic and acidic residues" evidence="1">
    <location>
        <begin position="16"/>
        <end position="32"/>
    </location>
</feature>
<dbReference type="Proteomes" id="UP000030747">
    <property type="component" value="Unassembled WGS sequence"/>
</dbReference>
<keyword evidence="3" id="KW-1185">Reference proteome</keyword>
<dbReference type="VEuPathDB" id="ToxoDB:ETH_00024820"/>
<dbReference type="VEuPathDB" id="ToxoDB:ETH2_0910400"/>
<evidence type="ECO:0000313" key="2">
    <source>
        <dbReference type="EMBL" id="CDJ39776.1"/>
    </source>
</evidence>
<dbReference type="AlphaFoldDB" id="U6KP74"/>
<reference evidence="2" key="1">
    <citation type="submission" date="2013-10" db="EMBL/GenBank/DDBJ databases">
        <title>Genomic analysis of the causative agents of coccidiosis in chickens.</title>
        <authorList>
            <person name="Reid A.J."/>
            <person name="Blake D."/>
            <person name="Billington K."/>
            <person name="Browne H."/>
            <person name="Dunn M."/>
            <person name="Hung S."/>
            <person name="Kawahara F."/>
            <person name="Miranda-Saavedra D."/>
            <person name="Mourier T."/>
            <person name="Nagra H."/>
            <person name="Otto T.D."/>
            <person name="Rawlings N."/>
            <person name="Sanchez A."/>
            <person name="Sanders M."/>
            <person name="Subramaniam C."/>
            <person name="Tay Y."/>
            <person name="Dear P."/>
            <person name="Doerig C."/>
            <person name="Gruber A."/>
            <person name="Parkinson J."/>
            <person name="Shirley M."/>
            <person name="Wan K.L."/>
            <person name="Berriman M."/>
            <person name="Tomley F."/>
            <person name="Pain A."/>
        </authorList>
    </citation>
    <scope>NUCLEOTIDE SEQUENCE [LARGE SCALE GENOMIC DNA]</scope>
    <source>
        <strain evidence="2">Houghton</strain>
    </source>
</reference>
<feature type="compositionally biased region" description="Polar residues" evidence="1">
    <location>
        <begin position="1"/>
        <end position="14"/>
    </location>
</feature>
<dbReference type="EMBL" id="HG674657">
    <property type="protein sequence ID" value="CDJ39776.1"/>
    <property type="molecule type" value="Genomic_DNA"/>
</dbReference>
<accession>U6KP74</accession>
<protein>
    <submittedName>
        <fullName evidence="2">Uncharacterized protein</fullName>
    </submittedName>
</protein>
<reference evidence="2" key="2">
    <citation type="submission" date="2013-10" db="EMBL/GenBank/DDBJ databases">
        <authorList>
            <person name="Aslett M."/>
        </authorList>
    </citation>
    <scope>NUCLEOTIDE SEQUENCE [LARGE SCALE GENOMIC DNA]</scope>
    <source>
        <strain evidence="2">Houghton</strain>
    </source>
</reference>
<gene>
    <name evidence="2" type="ORF">ETH_00024820</name>
</gene>
<feature type="region of interest" description="Disordered" evidence="1">
    <location>
        <begin position="265"/>
        <end position="288"/>
    </location>
</feature>
<feature type="compositionally biased region" description="Polar residues" evidence="1">
    <location>
        <begin position="265"/>
        <end position="277"/>
    </location>
</feature>
<evidence type="ECO:0000313" key="3">
    <source>
        <dbReference type="Proteomes" id="UP000030747"/>
    </source>
</evidence>
<dbReference type="RefSeq" id="XP_013230529.1">
    <property type="nucleotide sequence ID" value="XM_013375075.1"/>
</dbReference>
<feature type="region of interest" description="Disordered" evidence="1">
    <location>
        <begin position="1"/>
        <end position="32"/>
    </location>
</feature>